<dbReference type="Proteomes" id="UP000272942">
    <property type="component" value="Unassembled WGS sequence"/>
</dbReference>
<dbReference type="AlphaFoldDB" id="A0A183B3W4"/>
<sequence length="268" mass="30273">MASWKNNYEYLAEVIAHRRRQGGRSEYKLRYVWDRVIEWTPASRLRKATQFEIDYVLKFCREHNNGVTKRPANIQRPPAVNNSDVATLSSRKDTDTIKEVSSPATRSQSRRTDPPNRDFRMSTETVSGDEPPNHGSSATSEPKTTTPPSLFDKVEHDDMLYDRSVAQFHEACRKRRELKRQAIEAEKTQEKIEPSTPVRGSVNGGKRSHPALSPECHSLKPIKLASSPDVVEKPSKVPRLSDTKNVKLVNSKPSSNSKKAESPLLAVD</sequence>
<proteinExistence type="predicted"/>
<evidence type="ECO:0000256" key="1">
    <source>
        <dbReference type="SAM" id="MobiDB-lite"/>
    </source>
</evidence>
<accession>A0A183B3W4</accession>
<feature type="region of interest" description="Disordered" evidence="1">
    <location>
        <begin position="68"/>
        <end position="152"/>
    </location>
</feature>
<feature type="compositionally biased region" description="Polar residues" evidence="1">
    <location>
        <begin position="80"/>
        <end position="89"/>
    </location>
</feature>
<evidence type="ECO:0000313" key="3">
    <source>
        <dbReference type="Proteomes" id="UP000272942"/>
    </source>
</evidence>
<evidence type="ECO:0000313" key="4">
    <source>
        <dbReference type="WBParaSite" id="ECPE_0001393901-mRNA-1"/>
    </source>
</evidence>
<dbReference type="EMBL" id="UZAN01056233">
    <property type="protein sequence ID" value="VDP91170.1"/>
    <property type="molecule type" value="Genomic_DNA"/>
</dbReference>
<feature type="compositionally biased region" description="Polar residues" evidence="1">
    <location>
        <begin position="134"/>
        <end position="148"/>
    </location>
</feature>
<name>A0A183B3W4_9TREM</name>
<organism evidence="4">
    <name type="scientific">Echinostoma caproni</name>
    <dbReference type="NCBI Taxonomy" id="27848"/>
    <lineage>
        <taxon>Eukaryota</taxon>
        <taxon>Metazoa</taxon>
        <taxon>Spiralia</taxon>
        <taxon>Lophotrochozoa</taxon>
        <taxon>Platyhelminthes</taxon>
        <taxon>Trematoda</taxon>
        <taxon>Digenea</taxon>
        <taxon>Plagiorchiida</taxon>
        <taxon>Echinostomata</taxon>
        <taxon>Echinostomatoidea</taxon>
        <taxon>Echinostomatidae</taxon>
        <taxon>Echinostoma</taxon>
    </lineage>
</organism>
<feature type="compositionally biased region" description="Basic and acidic residues" evidence="1">
    <location>
        <begin position="184"/>
        <end position="193"/>
    </location>
</feature>
<dbReference type="WBParaSite" id="ECPE_0001393901-mRNA-1">
    <property type="protein sequence ID" value="ECPE_0001393901-mRNA-1"/>
    <property type="gene ID" value="ECPE_0001393901"/>
</dbReference>
<evidence type="ECO:0000313" key="2">
    <source>
        <dbReference type="EMBL" id="VDP91170.1"/>
    </source>
</evidence>
<dbReference type="OrthoDB" id="6278338at2759"/>
<reference evidence="2 3" key="2">
    <citation type="submission" date="2018-11" db="EMBL/GenBank/DDBJ databases">
        <authorList>
            <consortium name="Pathogen Informatics"/>
        </authorList>
    </citation>
    <scope>NUCLEOTIDE SEQUENCE [LARGE SCALE GENOMIC DNA]</scope>
    <source>
        <strain evidence="2 3">Egypt</strain>
    </source>
</reference>
<feature type="compositionally biased region" description="Basic and acidic residues" evidence="1">
    <location>
        <begin position="230"/>
        <end position="245"/>
    </location>
</feature>
<feature type="compositionally biased region" description="Basic and acidic residues" evidence="1">
    <location>
        <begin position="110"/>
        <end position="121"/>
    </location>
</feature>
<reference evidence="4" key="1">
    <citation type="submission" date="2016-06" db="UniProtKB">
        <authorList>
            <consortium name="WormBaseParasite"/>
        </authorList>
    </citation>
    <scope>IDENTIFICATION</scope>
</reference>
<keyword evidence="3" id="KW-1185">Reference proteome</keyword>
<gene>
    <name evidence="2" type="ORF">ECPE_LOCUS13898</name>
</gene>
<protein>
    <submittedName>
        <fullName evidence="4">Chromo domain-containing protein</fullName>
    </submittedName>
</protein>
<feature type="region of interest" description="Disordered" evidence="1">
    <location>
        <begin position="184"/>
        <end position="268"/>
    </location>
</feature>